<gene>
    <name evidence="1" type="ORF">C8F04DRAFT_954612</name>
</gene>
<dbReference type="AlphaFoldDB" id="A0AAD6SY30"/>
<name>A0AAD6SY30_9AGAR</name>
<protein>
    <submittedName>
        <fullName evidence="1">Uncharacterized protein</fullName>
    </submittedName>
</protein>
<reference evidence="1" key="1">
    <citation type="submission" date="2023-03" db="EMBL/GenBank/DDBJ databases">
        <title>Massive genome expansion in bonnet fungi (Mycena s.s.) driven by repeated elements and novel gene families across ecological guilds.</title>
        <authorList>
            <consortium name="Lawrence Berkeley National Laboratory"/>
            <person name="Harder C.B."/>
            <person name="Miyauchi S."/>
            <person name="Viragh M."/>
            <person name="Kuo A."/>
            <person name="Thoen E."/>
            <person name="Andreopoulos B."/>
            <person name="Lu D."/>
            <person name="Skrede I."/>
            <person name="Drula E."/>
            <person name="Henrissat B."/>
            <person name="Morin E."/>
            <person name="Kohler A."/>
            <person name="Barry K."/>
            <person name="LaButti K."/>
            <person name="Morin E."/>
            <person name="Salamov A."/>
            <person name="Lipzen A."/>
            <person name="Mereny Z."/>
            <person name="Hegedus B."/>
            <person name="Baldrian P."/>
            <person name="Stursova M."/>
            <person name="Weitz H."/>
            <person name="Taylor A."/>
            <person name="Grigoriev I.V."/>
            <person name="Nagy L.G."/>
            <person name="Martin F."/>
            <person name="Kauserud H."/>
        </authorList>
    </citation>
    <scope>NUCLEOTIDE SEQUENCE</scope>
    <source>
        <strain evidence="1">CBHHK200</strain>
    </source>
</reference>
<evidence type="ECO:0000313" key="1">
    <source>
        <dbReference type="EMBL" id="KAJ7035759.1"/>
    </source>
</evidence>
<keyword evidence="2" id="KW-1185">Reference proteome</keyword>
<dbReference type="EMBL" id="JARJCM010000048">
    <property type="protein sequence ID" value="KAJ7035759.1"/>
    <property type="molecule type" value="Genomic_DNA"/>
</dbReference>
<dbReference type="Proteomes" id="UP001218188">
    <property type="component" value="Unassembled WGS sequence"/>
</dbReference>
<evidence type="ECO:0000313" key="2">
    <source>
        <dbReference type="Proteomes" id="UP001218188"/>
    </source>
</evidence>
<accession>A0AAD6SY30</accession>
<sequence>MSFSNPSKVCCFLSVEILHTILLGIIKYIWHISHTPWTADQKKIYSTRLQATETDGLSIHAIRANYIMQYAGSLIGRQLKMIAQTNVFHLHDIVSDDKFLAWKAAGELSALLWFPEIRNLAEYRADLKIAVANVLDIFAVIDPSKIITKIKFHLLAHVDDDAGPS</sequence>
<comment type="caution">
    <text evidence="1">The sequence shown here is derived from an EMBL/GenBank/DDBJ whole genome shotgun (WGS) entry which is preliminary data.</text>
</comment>
<proteinExistence type="predicted"/>
<organism evidence="1 2">
    <name type="scientific">Mycena alexandri</name>
    <dbReference type="NCBI Taxonomy" id="1745969"/>
    <lineage>
        <taxon>Eukaryota</taxon>
        <taxon>Fungi</taxon>
        <taxon>Dikarya</taxon>
        <taxon>Basidiomycota</taxon>
        <taxon>Agaricomycotina</taxon>
        <taxon>Agaricomycetes</taxon>
        <taxon>Agaricomycetidae</taxon>
        <taxon>Agaricales</taxon>
        <taxon>Marasmiineae</taxon>
        <taxon>Mycenaceae</taxon>
        <taxon>Mycena</taxon>
    </lineage>
</organism>